<feature type="non-terminal residue" evidence="1">
    <location>
        <position position="1"/>
    </location>
</feature>
<dbReference type="AlphaFoldDB" id="A0A0F9B767"/>
<evidence type="ECO:0000313" key="1">
    <source>
        <dbReference type="EMBL" id="KKL09652.1"/>
    </source>
</evidence>
<organism evidence="1">
    <name type="scientific">marine sediment metagenome</name>
    <dbReference type="NCBI Taxonomy" id="412755"/>
    <lineage>
        <taxon>unclassified sequences</taxon>
        <taxon>metagenomes</taxon>
        <taxon>ecological metagenomes</taxon>
    </lineage>
</organism>
<accession>A0A0F9B767</accession>
<protein>
    <submittedName>
        <fullName evidence="1">Uncharacterized protein</fullName>
    </submittedName>
</protein>
<proteinExistence type="predicted"/>
<dbReference type="EMBL" id="LAZR01042386">
    <property type="protein sequence ID" value="KKL09652.1"/>
    <property type="molecule type" value="Genomic_DNA"/>
</dbReference>
<name>A0A0F9B767_9ZZZZ</name>
<reference evidence="1" key="1">
    <citation type="journal article" date="2015" name="Nature">
        <title>Complex archaea that bridge the gap between prokaryotes and eukaryotes.</title>
        <authorList>
            <person name="Spang A."/>
            <person name="Saw J.H."/>
            <person name="Jorgensen S.L."/>
            <person name="Zaremba-Niedzwiedzka K."/>
            <person name="Martijn J."/>
            <person name="Lind A.E."/>
            <person name="van Eijk R."/>
            <person name="Schleper C."/>
            <person name="Guy L."/>
            <person name="Ettema T.J."/>
        </authorList>
    </citation>
    <scope>NUCLEOTIDE SEQUENCE</scope>
</reference>
<gene>
    <name evidence="1" type="ORF">LCGC14_2563690</name>
</gene>
<sequence length="80" mass="9334">VNFGMGDPSTGRAHHRIWVGNEGGRVLYVDVSKGYMTEGFDYKALELRLLFLAIDARAEDAEVTRNDERYWMFRYGWNRS</sequence>
<comment type="caution">
    <text evidence="1">The sequence shown here is derived from an EMBL/GenBank/DDBJ whole genome shotgun (WGS) entry which is preliminary data.</text>
</comment>